<feature type="transmembrane region" description="Helical" evidence="11">
    <location>
        <begin position="156"/>
        <end position="180"/>
    </location>
</feature>
<dbReference type="SUPFAM" id="SSF47384">
    <property type="entry name" value="Homodimeric domain of signal transducing histidine kinase"/>
    <property type="match status" value="1"/>
</dbReference>
<evidence type="ECO:0000256" key="3">
    <source>
        <dbReference type="ARBA" id="ARBA00012438"/>
    </source>
</evidence>
<dbReference type="PROSITE" id="PS50109">
    <property type="entry name" value="HIS_KIN"/>
    <property type="match status" value="1"/>
</dbReference>
<name>A0A9W6KEM3_9ACTN</name>
<feature type="domain" description="Histidine kinase" evidence="12">
    <location>
        <begin position="241"/>
        <end position="448"/>
    </location>
</feature>
<dbReference type="SUPFAM" id="SSF55874">
    <property type="entry name" value="ATPase domain of HSP90 chaperone/DNA topoisomerase II/histidine kinase"/>
    <property type="match status" value="1"/>
</dbReference>
<evidence type="ECO:0000256" key="6">
    <source>
        <dbReference type="ARBA" id="ARBA00022692"/>
    </source>
</evidence>
<dbReference type="CDD" id="cd00082">
    <property type="entry name" value="HisKA"/>
    <property type="match status" value="1"/>
</dbReference>
<dbReference type="CDD" id="cd06225">
    <property type="entry name" value="HAMP"/>
    <property type="match status" value="1"/>
</dbReference>
<dbReference type="Proteomes" id="UP001143480">
    <property type="component" value="Unassembled WGS sequence"/>
</dbReference>
<comment type="subcellular location">
    <subcellularLocation>
        <location evidence="2">Cell membrane</location>
    </subcellularLocation>
</comment>
<dbReference type="PROSITE" id="PS50885">
    <property type="entry name" value="HAMP"/>
    <property type="match status" value="1"/>
</dbReference>
<keyword evidence="6 11" id="KW-0812">Transmembrane</keyword>
<accession>A0A9W6KEM3</accession>
<dbReference type="InterPro" id="IPR003661">
    <property type="entry name" value="HisK_dim/P_dom"/>
</dbReference>
<evidence type="ECO:0000256" key="10">
    <source>
        <dbReference type="ARBA" id="ARBA00023136"/>
    </source>
</evidence>
<keyword evidence="5" id="KW-0808">Transferase</keyword>
<dbReference type="InterPro" id="IPR050428">
    <property type="entry name" value="TCS_sensor_his_kinase"/>
</dbReference>
<evidence type="ECO:0000256" key="1">
    <source>
        <dbReference type="ARBA" id="ARBA00000085"/>
    </source>
</evidence>
<evidence type="ECO:0000259" key="12">
    <source>
        <dbReference type="PROSITE" id="PS50109"/>
    </source>
</evidence>
<reference evidence="14" key="1">
    <citation type="journal article" date="2014" name="Int. J. Syst. Evol. Microbiol.">
        <title>Complete genome sequence of Corynebacterium casei LMG S-19264T (=DSM 44701T), isolated from a smear-ripened cheese.</title>
        <authorList>
            <consortium name="US DOE Joint Genome Institute (JGI-PGF)"/>
            <person name="Walter F."/>
            <person name="Albersmeier A."/>
            <person name="Kalinowski J."/>
            <person name="Ruckert C."/>
        </authorList>
    </citation>
    <scope>NUCLEOTIDE SEQUENCE</scope>
    <source>
        <strain evidence="14">VKM Ac-1321</strain>
    </source>
</reference>
<keyword evidence="15" id="KW-1185">Reference proteome</keyword>
<evidence type="ECO:0000256" key="7">
    <source>
        <dbReference type="ARBA" id="ARBA00022777"/>
    </source>
</evidence>
<protein>
    <recommendedName>
        <fullName evidence="3">histidine kinase</fullName>
        <ecNumber evidence="3">2.7.13.3</ecNumber>
    </recommendedName>
</protein>
<sequence length="449" mass="47884">MSTIGLRSRVVGGFAAGALLLSAMMAVAAYEVTRGTLLSGRERVTLRAVSFDVRTVSEGLATDSPNVAEVLRSLDTGGNRRVLLQRNGRWYARNADVGFTAAVPPSLLSLVQSGQAGVQRVRVEGVPAVIVGVPLAGGGALYEIDSLQELDHTLVVLGWVLAMVAAATACAGAALGWYAARYVLTPLRSVADAARGIADGDLDARLDAAAEPDLRQLTTSFNRMVDRLSERMERDRRFAADVSHELRSPLQTLAAAASVLERRREHLDARTALAAGLIVQEIDRFQDLVDDLLVLARSDQPAERKEVDVAELIGRVCREHRLAPQALEIGGSTVWKVDRRRVEQIMSNLLDNADRYGGGAVAVRMGTTGDYRYIEVDDEGPGISDDDKAAVFSRFVRGRASGARGADDGTGLGLALVAQHAAAHGGRAVALDRPGGGARLRVELRVEPS</sequence>
<dbReference type="SMART" id="SM00304">
    <property type="entry name" value="HAMP"/>
    <property type="match status" value="1"/>
</dbReference>
<organism evidence="14 15">
    <name type="scientific">Dactylosporangium matsuzakiense</name>
    <dbReference type="NCBI Taxonomy" id="53360"/>
    <lineage>
        <taxon>Bacteria</taxon>
        <taxon>Bacillati</taxon>
        <taxon>Actinomycetota</taxon>
        <taxon>Actinomycetes</taxon>
        <taxon>Micromonosporales</taxon>
        <taxon>Micromonosporaceae</taxon>
        <taxon>Dactylosporangium</taxon>
    </lineage>
</organism>
<keyword evidence="4" id="KW-0597">Phosphoprotein</keyword>
<dbReference type="Gene3D" id="1.10.287.130">
    <property type="match status" value="1"/>
</dbReference>
<dbReference type="CDD" id="cd00075">
    <property type="entry name" value="HATPase"/>
    <property type="match status" value="1"/>
</dbReference>
<dbReference type="Gene3D" id="3.30.565.10">
    <property type="entry name" value="Histidine kinase-like ATPase, C-terminal domain"/>
    <property type="match status" value="1"/>
</dbReference>
<dbReference type="SMART" id="SM00387">
    <property type="entry name" value="HATPase_c"/>
    <property type="match status" value="1"/>
</dbReference>
<evidence type="ECO:0000256" key="11">
    <source>
        <dbReference type="SAM" id="Phobius"/>
    </source>
</evidence>
<proteinExistence type="predicted"/>
<comment type="caution">
    <text evidence="14">The sequence shown here is derived from an EMBL/GenBank/DDBJ whole genome shotgun (WGS) entry which is preliminary data.</text>
</comment>
<dbReference type="Gene3D" id="6.10.340.10">
    <property type="match status" value="1"/>
</dbReference>
<dbReference type="PANTHER" id="PTHR45436">
    <property type="entry name" value="SENSOR HISTIDINE KINASE YKOH"/>
    <property type="match status" value="1"/>
</dbReference>
<dbReference type="EC" id="2.7.13.3" evidence="3"/>
<keyword evidence="10 11" id="KW-0472">Membrane</keyword>
<evidence type="ECO:0000259" key="13">
    <source>
        <dbReference type="PROSITE" id="PS50885"/>
    </source>
</evidence>
<comment type="catalytic activity">
    <reaction evidence="1">
        <text>ATP + protein L-histidine = ADP + protein N-phospho-L-histidine.</text>
        <dbReference type="EC" id="2.7.13.3"/>
    </reaction>
</comment>
<evidence type="ECO:0000256" key="8">
    <source>
        <dbReference type="ARBA" id="ARBA00022989"/>
    </source>
</evidence>
<dbReference type="Pfam" id="PF00672">
    <property type="entry name" value="HAMP"/>
    <property type="match status" value="1"/>
</dbReference>
<dbReference type="Pfam" id="PF00512">
    <property type="entry name" value="HisKA"/>
    <property type="match status" value="1"/>
</dbReference>
<evidence type="ECO:0000256" key="4">
    <source>
        <dbReference type="ARBA" id="ARBA00022553"/>
    </source>
</evidence>
<reference evidence="14" key="2">
    <citation type="submission" date="2023-01" db="EMBL/GenBank/DDBJ databases">
        <authorList>
            <person name="Sun Q."/>
            <person name="Evtushenko L."/>
        </authorList>
    </citation>
    <scope>NUCLEOTIDE SEQUENCE</scope>
    <source>
        <strain evidence="14">VKM Ac-1321</strain>
    </source>
</reference>
<dbReference type="Pfam" id="PF02518">
    <property type="entry name" value="HATPase_c"/>
    <property type="match status" value="1"/>
</dbReference>
<dbReference type="AlphaFoldDB" id="A0A9W6KEM3"/>
<dbReference type="InterPro" id="IPR036097">
    <property type="entry name" value="HisK_dim/P_sf"/>
</dbReference>
<dbReference type="SUPFAM" id="SSF158472">
    <property type="entry name" value="HAMP domain-like"/>
    <property type="match status" value="1"/>
</dbReference>
<keyword evidence="7 14" id="KW-0418">Kinase</keyword>
<feature type="domain" description="HAMP" evidence="13">
    <location>
        <begin position="181"/>
        <end position="233"/>
    </location>
</feature>
<dbReference type="InterPro" id="IPR004358">
    <property type="entry name" value="Sig_transdc_His_kin-like_C"/>
</dbReference>
<dbReference type="GO" id="GO:0000155">
    <property type="term" value="F:phosphorelay sensor kinase activity"/>
    <property type="evidence" value="ECO:0007669"/>
    <property type="project" value="InterPro"/>
</dbReference>
<dbReference type="EMBL" id="BSFP01000005">
    <property type="protein sequence ID" value="GLK99882.1"/>
    <property type="molecule type" value="Genomic_DNA"/>
</dbReference>
<evidence type="ECO:0000313" key="15">
    <source>
        <dbReference type="Proteomes" id="UP001143480"/>
    </source>
</evidence>
<dbReference type="PRINTS" id="PR00344">
    <property type="entry name" value="BCTRLSENSOR"/>
</dbReference>
<dbReference type="SMART" id="SM00388">
    <property type="entry name" value="HisKA"/>
    <property type="match status" value="1"/>
</dbReference>
<evidence type="ECO:0000256" key="2">
    <source>
        <dbReference type="ARBA" id="ARBA00004236"/>
    </source>
</evidence>
<evidence type="ECO:0000256" key="9">
    <source>
        <dbReference type="ARBA" id="ARBA00023012"/>
    </source>
</evidence>
<dbReference type="InterPro" id="IPR003660">
    <property type="entry name" value="HAMP_dom"/>
</dbReference>
<evidence type="ECO:0000256" key="5">
    <source>
        <dbReference type="ARBA" id="ARBA00022679"/>
    </source>
</evidence>
<dbReference type="InterPro" id="IPR003594">
    <property type="entry name" value="HATPase_dom"/>
</dbReference>
<dbReference type="InterPro" id="IPR005467">
    <property type="entry name" value="His_kinase_dom"/>
</dbReference>
<keyword evidence="9" id="KW-0902">Two-component regulatory system</keyword>
<dbReference type="PANTHER" id="PTHR45436:SF5">
    <property type="entry name" value="SENSOR HISTIDINE KINASE TRCS"/>
    <property type="match status" value="1"/>
</dbReference>
<dbReference type="GO" id="GO:0005886">
    <property type="term" value="C:plasma membrane"/>
    <property type="evidence" value="ECO:0007669"/>
    <property type="project" value="UniProtKB-SubCell"/>
</dbReference>
<dbReference type="InterPro" id="IPR036890">
    <property type="entry name" value="HATPase_C_sf"/>
</dbReference>
<keyword evidence="8 11" id="KW-1133">Transmembrane helix</keyword>
<gene>
    <name evidence="14" type="primary">mtrB_1</name>
    <name evidence="14" type="ORF">GCM10017581_016230</name>
</gene>
<dbReference type="RefSeq" id="WP_261959776.1">
    <property type="nucleotide sequence ID" value="NZ_BAAAXA010000001.1"/>
</dbReference>
<evidence type="ECO:0000313" key="14">
    <source>
        <dbReference type="EMBL" id="GLK99882.1"/>
    </source>
</evidence>